<dbReference type="EC" id="2.3.2.6" evidence="4"/>
<evidence type="ECO:0000313" key="6">
    <source>
        <dbReference type="Proteomes" id="UP000198539"/>
    </source>
</evidence>
<evidence type="ECO:0000256" key="3">
    <source>
        <dbReference type="ARBA" id="ARBA00023315"/>
    </source>
</evidence>
<evidence type="ECO:0000256" key="4">
    <source>
        <dbReference type="HAMAP-Rule" id="MF_00688"/>
    </source>
</evidence>
<dbReference type="Gene3D" id="3.40.630.70">
    <property type="entry name" value="Leucyl/phenylalanyl-tRNA-protein transferase, C-terminal domain"/>
    <property type="match status" value="1"/>
</dbReference>
<comment type="catalytic activity">
    <reaction evidence="4">
        <text>L-phenylalanyl-tRNA(Phe) + an N-terminal L-alpha-aminoacyl-[protein] = an N-terminal L-phenylalanyl-L-alpha-aminoacyl-[protein] + tRNA(Phe)</text>
        <dbReference type="Rhea" id="RHEA:43632"/>
        <dbReference type="Rhea" id="RHEA-COMP:9668"/>
        <dbReference type="Rhea" id="RHEA-COMP:9699"/>
        <dbReference type="Rhea" id="RHEA-COMP:10636"/>
        <dbReference type="Rhea" id="RHEA-COMP:10637"/>
        <dbReference type="ChEBI" id="CHEBI:78442"/>
        <dbReference type="ChEBI" id="CHEBI:78531"/>
        <dbReference type="ChEBI" id="CHEBI:78597"/>
        <dbReference type="ChEBI" id="CHEBI:83561"/>
        <dbReference type="EC" id="2.3.2.6"/>
    </reaction>
</comment>
<protein>
    <recommendedName>
        <fullName evidence="4">Leucyl/phenylalanyl-tRNA--protein transferase</fullName>
        <ecNumber evidence="4">2.3.2.6</ecNumber>
    </recommendedName>
    <alternativeName>
        <fullName evidence="4">L/F-transferase</fullName>
    </alternativeName>
    <alternativeName>
        <fullName evidence="4">Leucyltransferase</fullName>
    </alternativeName>
    <alternativeName>
        <fullName evidence="4">Phenyalanyltransferase</fullName>
    </alternativeName>
</protein>
<dbReference type="EMBL" id="FNOM01000009">
    <property type="protein sequence ID" value="SDX49483.1"/>
    <property type="molecule type" value="Genomic_DNA"/>
</dbReference>
<dbReference type="HAMAP" id="MF_00688">
    <property type="entry name" value="Leu_Phe_trans"/>
    <property type="match status" value="1"/>
</dbReference>
<dbReference type="Proteomes" id="UP000198539">
    <property type="component" value="Unassembled WGS sequence"/>
</dbReference>
<keyword evidence="3 4" id="KW-0012">Acyltransferase</keyword>
<comment type="similarity">
    <text evidence="4">Belongs to the L/F-transferase family.</text>
</comment>
<comment type="function">
    <text evidence="4">Functions in the N-end rule pathway of protein degradation where it conjugates Leu, Phe and, less efficiently, Met from aminoacyl-tRNAs to the N-termini of proteins containing an N-terminal arginine or lysine.</text>
</comment>
<comment type="catalytic activity">
    <reaction evidence="4">
        <text>N-terminal L-arginyl-[protein] + L-leucyl-tRNA(Leu) = N-terminal L-leucyl-L-arginyl-[protein] + tRNA(Leu) + H(+)</text>
        <dbReference type="Rhea" id="RHEA:50416"/>
        <dbReference type="Rhea" id="RHEA-COMP:9613"/>
        <dbReference type="Rhea" id="RHEA-COMP:9622"/>
        <dbReference type="Rhea" id="RHEA-COMP:12672"/>
        <dbReference type="Rhea" id="RHEA-COMP:12673"/>
        <dbReference type="ChEBI" id="CHEBI:15378"/>
        <dbReference type="ChEBI" id="CHEBI:64719"/>
        <dbReference type="ChEBI" id="CHEBI:78442"/>
        <dbReference type="ChEBI" id="CHEBI:78494"/>
        <dbReference type="ChEBI" id="CHEBI:133044"/>
        <dbReference type="EC" id="2.3.2.6"/>
    </reaction>
</comment>
<dbReference type="PANTHER" id="PTHR30098">
    <property type="entry name" value="LEUCYL/PHENYLALANYL-TRNA--PROTEIN TRANSFERASE"/>
    <property type="match status" value="1"/>
</dbReference>
<dbReference type="SUPFAM" id="SSF55729">
    <property type="entry name" value="Acyl-CoA N-acyltransferases (Nat)"/>
    <property type="match status" value="1"/>
</dbReference>
<keyword evidence="2 4" id="KW-0808">Transferase</keyword>
<evidence type="ECO:0000313" key="5">
    <source>
        <dbReference type="EMBL" id="SDX49483.1"/>
    </source>
</evidence>
<reference evidence="5 6" key="1">
    <citation type="submission" date="2016-10" db="EMBL/GenBank/DDBJ databases">
        <authorList>
            <person name="de Groot N.N."/>
        </authorList>
    </citation>
    <scope>NUCLEOTIDE SEQUENCE [LARGE SCALE GENOMIC DNA]</scope>
    <source>
        <strain evidence="5 6">CGMCC 1.8894</strain>
    </source>
</reference>
<evidence type="ECO:0000256" key="2">
    <source>
        <dbReference type="ARBA" id="ARBA00022679"/>
    </source>
</evidence>
<dbReference type="InterPro" id="IPR004616">
    <property type="entry name" value="Leu/Phe-tRNA_Trfase"/>
</dbReference>
<dbReference type="InterPro" id="IPR016181">
    <property type="entry name" value="Acyl_CoA_acyltransferase"/>
</dbReference>
<keyword evidence="1 4" id="KW-0963">Cytoplasm</keyword>
<dbReference type="GO" id="GO:0005737">
    <property type="term" value="C:cytoplasm"/>
    <property type="evidence" value="ECO:0007669"/>
    <property type="project" value="UniProtKB-SubCell"/>
</dbReference>
<comment type="subcellular location">
    <subcellularLocation>
        <location evidence="4">Cytoplasm</location>
    </subcellularLocation>
</comment>
<organism evidence="5 6">
    <name type="scientific">Roseicitreum antarcticum</name>
    <dbReference type="NCBI Taxonomy" id="564137"/>
    <lineage>
        <taxon>Bacteria</taxon>
        <taxon>Pseudomonadati</taxon>
        <taxon>Pseudomonadota</taxon>
        <taxon>Alphaproteobacteria</taxon>
        <taxon>Rhodobacterales</taxon>
        <taxon>Paracoccaceae</taxon>
        <taxon>Roseicitreum</taxon>
    </lineage>
</organism>
<comment type="catalytic activity">
    <reaction evidence="4">
        <text>N-terminal L-lysyl-[protein] + L-leucyl-tRNA(Leu) = N-terminal L-leucyl-L-lysyl-[protein] + tRNA(Leu) + H(+)</text>
        <dbReference type="Rhea" id="RHEA:12340"/>
        <dbReference type="Rhea" id="RHEA-COMP:9613"/>
        <dbReference type="Rhea" id="RHEA-COMP:9622"/>
        <dbReference type="Rhea" id="RHEA-COMP:12670"/>
        <dbReference type="Rhea" id="RHEA-COMP:12671"/>
        <dbReference type="ChEBI" id="CHEBI:15378"/>
        <dbReference type="ChEBI" id="CHEBI:65249"/>
        <dbReference type="ChEBI" id="CHEBI:78442"/>
        <dbReference type="ChEBI" id="CHEBI:78494"/>
        <dbReference type="ChEBI" id="CHEBI:133043"/>
        <dbReference type="EC" id="2.3.2.6"/>
    </reaction>
</comment>
<dbReference type="InterPro" id="IPR042203">
    <property type="entry name" value="Leu/Phe-tRNA_Trfase_C"/>
</dbReference>
<dbReference type="Pfam" id="PF03588">
    <property type="entry name" value="Leu_Phe_trans"/>
    <property type="match status" value="1"/>
</dbReference>
<dbReference type="AlphaFoldDB" id="A0A1H3C5Q3"/>
<dbReference type="PANTHER" id="PTHR30098:SF2">
    <property type="entry name" value="LEUCYL_PHENYLALANYL-TRNA--PROTEIN TRANSFERASE"/>
    <property type="match status" value="1"/>
</dbReference>
<dbReference type="GO" id="GO:0030163">
    <property type="term" value="P:protein catabolic process"/>
    <property type="evidence" value="ECO:0007669"/>
    <property type="project" value="UniProtKB-UniRule"/>
</dbReference>
<gene>
    <name evidence="4" type="primary">aat</name>
    <name evidence="5" type="ORF">SAMN04488238_10933</name>
</gene>
<dbReference type="STRING" id="564137.SAMN04488238_10933"/>
<evidence type="ECO:0000256" key="1">
    <source>
        <dbReference type="ARBA" id="ARBA00022490"/>
    </source>
</evidence>
<keyword evidence="6" id="KW-1185">Reference proteome</keyword>
<proteinExistence type="inferred from homology"/>
<dbReference type="NCBIfam" id="TIGR00667">
    <property type="entry name" value="aat"/>
    <property type="match status" value="1"/>
</dbReference>
<dbReference type="GO" id="GO:0008914">
    <property type="term" value="F:leucyl-tRNA--protein transferase activity"/>
    <property type="evidence" value="ECO:0007669"/>
    <property type="project" value="UniProtKB-UniRule"/>
</dbReference>
<accession>A0A1H3C5Q3</accession>
<dbReference type="FunFam" id="3.40.630.70:FF:000001">
    <property type="entry name" value="Leucyl/phenylalanyl-tRNA--protein transferase"/>
    <property type="match status" value="1"/>
</dbReference>
<sequence length="237" mass="26486">MQVFRDVLRKVGFVRRGHEPARAKDMKQITPQILLRAYQMGMFPMAETRASSEIFWLDPAERGIMPLDGFRIARSLAKRLRAMPFQVSVDTAFARVVDGCAARPETWINAEIFDLFCTLHHAGHAHSIEVWDGPELVGGVYGLALGGTFCGESMFSIRRDASKVALAYLVDRLRIGGFVLFDTQFVTGHLESLGAVEIPRAEYHQRLCAALLVEADFHAQQGMPAVHDLLQRNTQTS</sequence>
<name>A0A1H3C5Q3_9RHOB</name>